<evidence type="ECO:0000313" key="1">
    <source>
        <dbReference type="EMBL" id="MFC5987488.1"/>
    </source>
</evidence>
<evidence type="ECO:0000313" key="2">
    <source>
        <dbReference type="Proteomes" id="UP001596250"/>
    </source>
</evidence>
<reference evidence="2" key="1">
    <citation type="journal article" date="2019" name="Int. J. Syst. Evol. Microbiol.">
        <title>The Global Catalogue of Microorganisms (GCM) 10K type strain sequencing project: providing services to taxonomists for standard genome sequencing and annotation.</title>
        <authorList>
            <consortium name="The Broad Institute Genomics Platform"/>
            <consortium name="The Broad Institute Genome Sequencing Center for Infectious Disease"/>
            <person name="Wu L."/>
            <person name="Ma J."/>
        </authorList>
    </citation>
    <scope>NUCLEOTIDE SEQUENCE [LARGE SCALE GENOMIC DNA]</scope>
    <source>
        <strain evidence="2">CCM 8749</strain>
    </source>
</reference>
<dbReference type="InterPro" id="IPR036412">
    <property type="entry name" value="HAD-like_sf"/>
</dbReference>
<dbReference type="EMBL" id="JBHSQV010000164">
    <property type="protein sequence ID" value="MFC5987488.1"/>
    <property type="molecule type" value="Genomic_DNA"/>
</dbReference>
<name>A0ABW1IR02_9BACL</name>
<proteinExistence type="predicted"/>
<dbReference type="Proteomes" id="UP001596250">
    <property type="component" value="Unassembled WGS sequence"/>
</dbReference>
<comment type="caution">
    <text evidence="1">The sequence shown here is derived from an EMBL/GenBank/DDBJ whole genome shotgun (WGS) entry which is preliminary data.</text>
</comment>
<sequence length="46" mass="5602">MRMNTEAVIFDLDNTLLNRKKAFEVYADRFIDQFVRLQLIPMRDPR</sequence>
<dbReference type="SUPFAM" id="SSF56784">
    <property type="entry name" value="HAD-like"/>
    <property type="match status" value="1"/>
</dbReference>
<accession>A0ABW1IR02</accession>
<organism evidence="1 2">
    <name type="scientific">Marinicrinis lubricantis</name>
    <dbReference type="NCBI Taxonomy" id="2086470"/>
    <lineage>
        <taxon>Bacteria</taxon>
        <taxon>Bacillati</taxon>
        <taxon>Bacillota</taxon>
        <taxon>Bacilli</taxon>
        <taxon>Bacillales</taxon>
        <taxon>Paenibacillaceae</taxon>
    </lineage>
</organism>
<protein>
    <submittedName>
        <fullName evidence="1">Uncharacterized protein</fullName>
    </submittedName>
</protein>
<gene>
    <name evidence="1" type="ORF">ACFPXP_13865</name>
</gene>
<dbReference type="RefSeq" id="WP_379894881.1">
    <property type="nucleotide sequence ID" value="NZ_CBCSCT010000039.1"/>
</dbReference>
<keyword evidence="2" id="KW-1185">Reference proteome</keyword>